<keyword evidence="2" id="KW-1185">Reference proteome</keyword>
<dbReference type="Proteomes" id="UP001488838">
    <property type="component" value="Unassembled WGS sequence"/>
</dbReference>
<name>A0AAW0IKM3_MYOGA</name>
<evidence type="ECO:0000313" key="1">
    <source>
        <dbReference type="EMBL" id="KAK7814746.1"/>
    </source>
</evidence>
<gene>
    <name evidence="1" type="ORF">U0070_018070</name>
</gene>
<sequence length="61" mass="6686">MMMKGTSFGPTVVPLYKSVFPKSRGESTKAGQLAVTFVAEYKPESPARLLRPLGNPRLLPH</sequence>
<reference evidence="1 2" key="1">
    <citation type="journal article" date="2023" name="bioRxiv">
        <title>Conserved and derived expression patterns and positive selection on dental genes reveal complex evolutionary context of ever-growing rodent molars.</title>
        <authorList>
            <person name="Calamari Z.T."/>
            <person name="Song A."/>
            <person name="Cohen E."/>
            <person name="Akter M."/>
            <person name="Roy R.D."/>
            <person name="Hallikas O."/>
            <person name="Christensen M.M."/>
            <person name="Li P."/>
            <person name="Marangoni P."/>
            <person name="Jernvall J."/>
            <person name="Klein O.D."/>
        </authorList>
    </citation>
    <scope>NUCLEOTIDE SEQUENCE [LARGE SCALE GENOMIC DNA]</scope>
    <source>
        <strain evidence="1">V071</strain>
    </source>
</reference>
<organism evidence="1 2">
    <name type="scientific">Myodes glareolus</name>
    <name type="common">Bank vole</name>
    <name type="synonym">Clethrionomys glareolus</name>
    <dbReference type="NCBI Taxonomy" id="447135"/>
    <lineage>
        <taxon>Eukaryota</taxon>
        <taxon>Metazoa</taxon>
        <taxon>Chordata</taxon>
        <taxon>Craniata</taxon>
        <taxon>Vertebrata</taxon>
        <taxon>Euteleostomi</taxon>
        <taxon>Mammalia</taxon>
        <taxon>Eutheria</taxon>
        <taxon>Euarchontoglires</taxon>
        <taxon>Glires</taxon>
        <taxon>Rodentia</taxon>
        <taxon>Myomorpha</taxon>
        <taxon>Muroidea</taxon>
        <taxon>Cricetidae</taxon>
        <taxon>Arvicolinae</taxon>
        <taxon>Myodes</taxon>
    </lineage>
</organism>
<dbReference type="EMBL" id="JBBHLL010000119">
    <property type="protein sequence ID" value="KAK7814746.1"/>
    <property type="molecule type" value="Genomic_DNA"/>
</dbReference>
<accession>A0AAW0IKM3</accession>
<dbReference type="AlphaFoldDB" id="A0AAW0IKM3"/>
<comment type="caution">
    <text evidence="1">The sequence shown here is derived from an EMBL/GenBank/DDBJ whole genome shotgun (WGS) entry which is preliminary data.</text>
</comment>
<evidence type="ECO:0000313" key="2">
    <source>
        <dbReference type="Proteomes" id="UP001488838"/>
    </source>
</evidence>
<proteinExistence type="predicted"/>
<protein>
    <submittedName>
        <fullName evidence="1">Uncharacterized protein</fullName>
    </submittedName>
</protein>